<dbReference type="InterPro" id="IPR001223">
    <property type="entry name" value="Glyco_hydro18_cat"/>
</dbReference>
<organism evidence="10 11">
    <name type="scientific">Musa troglodytarum</name>
    <name type="common">fe'i banana</name>
    <dbReference type="NCBI Taxonomy" id="320322"/>
    <lineage>
        <taxon>Eukaryota</taxon>
        <taxon>Viridiplantae</taxon>
        <taxon>Streptophyta</taxon>
        <taxon>Embryophyta</taxon>
        <taxon>Tracheophyta</taxon>
        <taxon>Spermatophyta</taxon>
        <taxon>Magnoliopsida</taxon>
        <taxon>Liliopsida</taxon>
        <taxon>Zingiberales</taxon>
        <taxon>Musaceae</taxon>
        <taxon>Musa</taxon>
    </lineage>
</organism>
<dbReference type="PROSITE" id="PS51910">
    <property type="entry name" value="GH18_2"/>
    <property type="match status" value="1"/>
</dbReference>
<dbReference type="InterPro" id="IPR029070">
    <property type="entry name" value="Chitinase_insertion_sf"/>
</dbReference>
<feature type="compositionally biased region" description="Polar residues" evidence="7">
    <location>
        <begin position="85"/>
        <end position="95"/>
    </location>
</feature>
<sequence>MKFDLLVPIIHFNPLTSLSSMITSQFPHAAMLNHLKKMTKKKKKKKKKRNGVQFNPQQQPCTRQHHELPQTWRRTPATSDPKPNPTTGTWNSQASKLRCKNKAKSPSRALWLQKVLLPDAVLFTKDTHPFCFAPLSRVLWGQTPSSEAMEEQLWCTENGCSEQDATCPATTVPGASCERDGVKPPPLFPDLLMLHHEAAVKLFVPKAEMGQRAPSALLVSMLIFSFSPCSNGQQQCALLSGAGSAQVRAGYWFSLYSHDFPVSSIDAPLYTHLYYYSLSLSLDEANAGVSVLPHDQLPLLGIFSNSLKSSSPSLRTLLSIATDDHQANDSNAAFSAMAADPVLRAAFINSTLELARANRFDGLDLAWQFPSSPSDMTNLGILLEEWRARIGEEARNSSSALLLTATVYFSNHLFDEATDNLDYPTDAISRNLDWVNALCFGYHKNSNVTAHSAALFDKTSHFSTSYGITSWLDAGIPARKLVMGVPLQGRSWFLRNKAKNEAGDPVVAAGPRQKMSDRTGVMAYSEIEELMKDPRSGFVYDSQTVSSYLHSGDLWVSFDSPQVVEDKIRFAQHSTLLGYFLWPINFDDSNHTISKQASDAWLRNDDSSCYRDEDGFKQAPSPSAAPQEDAAAPSAAISGSAQRCLWICRQEPCRVKRLAGMIGILALLLLLLRAKCDVGIHVVARIKCRIRLGRSRRDLQVCSQVAARLVRNSPESETTWAFHLSAAPSTAGSGTEGVTAAAERGPGATERSGKEGILKVFLQLRFLEGADESGGGYPERRHRKKIKKKQAKRIPAIQKGMNYDKFLDLWVASCYVFNSRLQEYAQKVGIPTPVYQTVKEGPSHEPVFKSTVIVNNIRYDSLPGFFNHKAAEQSAAEIAPMEIHKSGLMTENMPTVNRNEIKFSNRHSHPLTIWFKVLSSLESNDSQPQLPEDNPIQPSLRKNREELAAVLRTSREPPSLGAPMFTKPHARYRLRSGPFGKDW</sequence>
<feature type="compositionally biased region" description="Low complexity" evidence="7">
    <location>
        <begin position="619"/>
        <end position="632"/>
    </location>
</feature>
<keyword evidence="2" id="KW-0732">Signal</keyword>
<feature type="domain" description="GH18" evidence="9">
    <location>
        <begin position="246"/>
        <end position="604"/>
    </location>
</feature>
<reference evidence="10" key="1">
    <citation type="submission" date="2022-05" db="EMBL/GenBank/DDBJ databases">
        <title>The Musa troglodytarum L. genome provides insights into the mechanism of non-climacteric behaviour and enrichment of carotenoids.</title>
        <authorList>
            <person name="Wang J."/>
        </authorList>
    </citation>
    <scope>NUCLEOTIDE SEQUENCE</scope>
    <source>
        <tissue evidence="10">Leaf</tissue>
    </source>
</reference>
<evidence type="ECO:0000256" key="7">
    <source>
        <dbReference type="SAM" id="MobiDB-lite"/>
    </source>
</evidence>
<dbReference type="PANTHER" id="PTHR11177">
    <property type="entry name" value="CHITINASE"/>
    <property type="match status" value="1"/>
</dbReference>
<evidence type="ECO:0000256" key="4">
    <source>
        <dbReference type="ARBA" id="ARBA00023180"/>
    </source>
</evidence>
<dbReference type="Gene3D" id="3.30.160.20">
    <property type="match status" value="1"/>
</dbReference>
<keyword evidence="3" id="KW-0378">Hydrolase</keyword>
<keyword evidence="6" id="KW-0694">RNA-binding</keyword>
<dbReference type="GO" id="GO:0006032">
    <property type="term" value="P:chitin catabolic process"/>
    <property type="evidence" value="ECO:0007669"/>
    <property type="project" value="TreeGrafter"/>
</dbReference>
<dbReference type="PANTHER" id="PTHR11177:SF347">
    <property type="entry name" value="GLYCOSYL HYDROLASES FAMILY 18 PROTEIN, EXPRESSED"/>
    <property type="match status" value="1"/>
</dbReference>
<name>A0A9E7HMB3_9LILI</name>
<dbReference type="SUPFAM" id="SSF54768">
    <property type="entry name" value="dsRNA-binding domain-like"/>
    <property type="match status" value="1"/>
</dbReference>
<comment type="similarity">
    <text evidence="1">Belongs to the glycosyl hydrolase 18 family. Chitinase class V subfamily.</text>
</comment>
<dbReference type="InterPro" id="IPR014720">
    <property type="entry name" value="dsRBD_dom"/>
</dbReference>
<evidence type="ECO:0000259" key="9">
    <source>
        <dbReference type="PROSITE" id="PS51910"/>
    </source>
</evidence>
<protein>
    <recommendedName>
        <fullName evidence="12">GH18 domain-containing protein</fullName>
    </recommendedName>
</protein>
<feature type="compositionally biased region" description="Polar residues" evidence="7">
    <location>
        <begin position="52"/>
        <end position="62"/>
    </location>
</feature>
<evidence type="ECO:0000259" key="8">
    <source>
        <dbReference type="PROSITE" id="PS50137"/>
    </source>
</evidence>
<evidence type="ECO:0000256" key="1">
    <source>
        <dbReference type="ARBA" id="ARBA00008682"/>
    </source>
</evidence>
<dbReference type="OrthoDB" id="73875at2759"/>
<dbReference type="Proteomes" id="UP001055439">
    <property type="component" value="Chromosome 8"/>
</dbReference>
<dbReference type="InterPro" id="IPR017853">
    <property type="entry name" value="GH"/>
</dbReference>
<keyword evidence="5" id="KW-0326">Glycosidase</keyword>
<accession>A0A9E7HMB3</accession>
<dbReference type="Pfam" id="PF00035">
    <property type="entry name" value="dsrm"/>
    <property type="match status" value="1"/>
</dbReference>
<keyword evidence="11" id="KW-1185">Reference proteome</keyword>
<dbReference type="InterPro" id="IPR011583">
    <property type="entry name" value="Chitinase_II/V-like_cat"/>
</dbReference>
<dbReference type="InterPro" id="IPR050314">
    <property type="entry name" value="Glycosyl_Hydrlase_18"/>
</dbReference>
<evidence type="ECO:0000256" key="6">
    <source>
        <dbReference type="PROSITE-ProRule" id="PRU00266"/>
    </source>
</evidence>
<dbReference type="GO" id="GO:0003723">
    <property type="term" value="F:RNA binding"/>
    <property type="evidence" value="ECO:0007669"/>
    <property type="project" value="UniProtKB-UniRule"/>
</dbReference>
<feature type="region of interest" description="Disordered" evidence="7">
    <location>
        <begin position="728"/>
        <end position="751"/>
    </location>
</feature>
<dbReference type="GO" id="GO:0008061">
    <property type="term" value="F:chitin binding"/>
    <property type="evidence" value="ECO:0007669"/>
    <property type="project" value="InterPro"/>
</dbReference>
<dbReference type="EMBL" id="CP097510">
    <property type="protein sequence ID" value="URE37181.1"/>
    <property type="molecule type" value="Genomic_DNA"/>
</dbReference>
<dbReference type="Pfam" id="PF00704">
    <property type="entry name" value="Glyco_hydro_18"/>
    <property type="match status" value="1"/>
</dbReference>
<evidence type="ECO:0000256" key="3">
    <source>
        <dbReference type="ARBA" id="ARBA00022801"/>
    </source>
</evidence>
<dbReference type="SUPFAM" id="SSF51445">
    <property type="entry name" value="(Trans)glycosidases"/>
    <property type="match status" value="1"/>
</dbReference>
<dbReference type="Gene3D" id="3.20.20.80">
    <property type="entry name" value="Glycosidases"/>
    <property type="match status" value="1"/>
</dbReference>
<dbReference type="AlphaFoldDB" id="A0A9E7HMB3"/>
<dbReference type="SUPFAM" id="SSF54556">
    <property type="entry name" value="Chitinase insertion domain"/>
    <property type="match status" value="1"/>
</dbReference>
<dbReference type="SMART" id="SM00358">
    <property type="entry name" value="DSRM"/>
    <property type="match status" value="1"/>
</dbReference>
<feature type="region of interest" description="Disordered" evidence="7">
    <location>
        <begin position="40"/>
        <end position="98"/>
    </location>
</feature>
<dbReference type="PROSITE" id="PS50137">
    <property type="entry name" value="DS_RBD"/>
    <property type="match status" value="1"/>
</dbReference>
<evidence type="ECO:0000313" key="11">
    <source>
        <dbReference type="Proteomes" id="UP001055439"/>
    </source>
</evidence>
<feature type="domain" description="DRBM" evidence="8">
    <location>
        <begin position="816"/>
        <end position="885"/>
    </location>
</feature>
<evidence type="ECO:0008006" key="12">
    <source>
        <dbReference type="Google" id="ProtNLM"/>
    </source>
</evidence>
<dbReference type="GO" id="GO:0005576">
    <property type="term" value="C:extracellular region"/>
    <property type="evidence" value="ECO:0007669"/>
    <property type="project" value="TreeGrafter"/>
</dbReference>
<dbReference type="SMART" id="SM00636">
    <property type="entry name" value="Glyco_18"/>
    <property type="match status" value="1"/>
</dbReference>
<evidence type="ECO:0000313" key="10">
    <source>
        <dbReference type="EMBL" id="URE37181.1"/>
    </source>
</evidence>
<proteinExistence type="inferred from homology"/>
<dbReference type="GO" id="GO:0004568">
    <property type="term" value="F:chitinase activity"/>
    <property type="evidence" value="ECO:0007669"/>
    <property type="project" value="TreeGrafter"/>
</dbReference>
<gene>
    <name evidence="10" type="ORF">MUK42_06232</name>
</gene>
<dbReference type="GO" id="GO:0005975">
    <property type="term" value="P:carbohydrate metabolic process"/>
    <property type="evidence" value="ECO:0007669"/>
    <property type="project" value="InterPro"/>
</dbReference>
<dbReference type="Gene3D" id="3.10.50.10">
    <property type="match status" value="1"/>
</dbReference>
<feature type="compositionally biased region" description="Basic residues" evidence="7">
    <location>
        <begin position="40"/>
        <end position="50"/>
    </location>
</feature>
<evidence type="ECO:0000256" key="2">
    <source>
        <dbReference type="ARBA" id="ARBA00022729"/>
    </source>
</evidence>
<dbReference type="FunFam" id="3.10.50.10:FF:000003">
    <property type="entry name" value="Class V chitinase CHIT5b"/>
    <property type="match status" value="1"/>
</dbReference>
<evidence type="ECO:0000256" key="5">
    <source>
        <dbReference type="ARBA" id="ARBA00023295"/>
    </source>
</evidence>
<keyword evidence="4" id="KW-0325">Glycoprotein</keyword>
<feature type="region of interest" description="Disordered" evidence="7">
    <location>
        <begin position="613"/>
        <end position="632"/>
    </location>
</feature>